<organism evidence="6 7">
    <name type="scientific">Aspergillus violaceofuscus (strain CBS 115571)</name>
    <dbReference type="NCBI Taxonomy" id="1450538"/>
    <lineage>
        <taxon>Eukaryota</taxon>
        <taxon>Fungi</taxon>
        <taxon>Dikarya</taxon>
        <taxon>Ascomycota</taxon>
        <taxon>Pezizomycotina</taxon>
        <taxon>Eurotiomycetes</taxon>
        <taxon>Eurotiomycetidae</taxon>
        <taxon>Eurotiales</taxon>
        <taxon>Aspergillaceae</taxon>
        <taxon>Aspergillus</taxon>
    </lineage>
</organism>
<feature type="transmembrane region" description="Helical" evidence="5">
    <location>
        <begin position="166"/>
        <end position="189"/>
    </location>
</feature>
<feature type="transmembrane region" description="Helical" evidence="5">
    <location>
        <begin position="201"/>
        <end position="221"/>
    </location>
</feature>
<feature type="transmembrane region" description="Helical" evidence="5">
    <location>
        <begin position="132"/>
        <end position="154"/>
    </location>
</feature>
<evidence type="ECO:0000256" key="1">
    <source>
        <dbReference type="ARBA" id="ARBA00004141"/>
    </source>
</evidence>
<dbReference type="OMA" id="RLMINGF"/>
<dbReference type="Pfam" id="PF03595">
    <property type="entry name" value="SLAC1"/>
    <property type="match status" value="1"/>
</dbReference>
<feature type="transmembrane region" description="Helical" evidence="5">
    <location>
        <begin position="270"/>
        <end position="291"/>
    </location>
</feature>
<dbReference type="GO" id="GO:0015140">
    <property type="term" value="F:malate transmembrane transporter activity"/>
    <property type="evidence" value="ECO:0007669"/>
    <property type="project" value="InterPro"/>
</dbReference>
<feature type="transmembrane region" description="Helical" evidence="5">
    <location>
        <begin position="92"/>
        <end position="112"/>
    </location>
</feature>
<accession>A0A2V5HE37</accession>
<feature type="transmembrane region" description="Helical" evidence="5">
    <location>
        <begin position="227"/>
        <end position="249"/>
    </location>
</feature>
<evidence type="ECO:0000313" key="7">
    <source>
        <dbReference type="Proteomes" id="UP000249829"/>
    </source>
</evidence>
<comment type="subcellular location">
    <subcellularLocation>
        <location evidence="1">Membrane</location>
        <topology evidence="1">Multi-pass membrane protein</topology>
    </subcellularLocation>
</comment>
<feature type="transmembrane region" description="Helical" evidence="5">
    <location>
        <begin position="61"/>
        <end position="80"/>
    </location>
</feature>
<evidence type="ECO:0000256" key="4">
    <source>
        <dbReference type="ARBA" id="ARBA00023136"/>
    </source>
</evidence>
<gene>
    <name evidence="6" type="ORF">BO99DRAFT_402595</name>
</gene>
<dbReference type="CDD" id="cd09317">
    <property type="entry name" value="TDT_Mae1_like"/>
    <property type="match status" value="1"/>
</dbReference>
<name>A0A2V5HE37_ASPV1</name>
<dbReference type="InterPro" id="IPR038665">
    <property type="entry name" value="Voltage-dep_anion_channel_sf"/>
</dbReference>
<dbReference type="InterPro" id="IPR030185">
    <property type="entry name" value="Mae1"/>
</dbReference>
<keyword evidence="7" id="KW-1185">Reference proteome</keyword>
<sequence>MHDHSTGSSPYISDVETLNHACEKSVHPETKVSQPQESPIISNNEHQEFVKLGIRQRLRHFTWAWYTLTMSAGGLALLLRNQPYQFTGLKEIGLVVYIANLVFFTIIGSLMITRFVLYNNLMDSLRHDREGFFFPTFWLSIATMISGLSAYFSTEDTHRLNYALEGLFWAYCIFTFASAVIQYSFVFSYHTFPLQTMMPSWILPAFPIMLSGTIASAASSYQPAVSATPMIVAGITFQGLGFCISFMMYAHYIGRLMETGIPSSEHRPGMFICVGPPAFTLLAIIGMANGLPEGFSILGDGGMDDRHIMRVLAVCAGMFLWALSIWFFCVALGSVVRAPPHDFHLNWWAMVFPNTGLTLATITLAKSLDSAALKWVGVGMSLCVICMFIFVFVSTVRAVLLKRIMWPGRDEDVSELFE</sequence>
<proteinExistence type="predicted"/>
<dbReference type="STRING" id="1450538.A0A2V5HE37"/>
<feature type="transmembrane region" description="Helical" evidence="5">
    <location>
        <begin position="377"/>
        <end position="400"/>
    </location>
</feature>
<keyword evidence="2 5" id="KW-0812">Transmembrane</keyword>
<dbReference type="Proteomes" id="UP000249829">
    <property type="component" value="Unassembled WGS sequence"/>
</dbReference>
<dbReference type="PANTHER" id="PTHR31162:SF0">
    <property type="entry name" value="MALIC ACID TRANSPORT PROTEIN"/>
    <property type="match status" value="1"/>
</dbReference>
<evidence type="ECO:0000256" key="2">
    <source>
        <dbReference type="ARBA" id="ARBA00022692"/>
    </source>
</evidence>
<dbReference type="PANTHER" id="PTHR31162">
    <property type="entry name" value="MALIC ACID TRANSPORT PROTEIN-RELATED"/>
    <property type="match status" value="1"/>
</dbReference>
<keyword evidence="4 5" id="KW-0472">Membrane</keyword>
<feature type="transmembrane region" description="Helical" evidence="5">
    <location>
        <begin position="345"/>
        <end position="365"/>
    </location>
</feature>
<dbReference type="GO" id="GO:0016020">
    <property type="term" value="C:membrane"/>
    <property type="evidence" value="ECO:0007669"/>
    <property type="project" value="UniProtKB-SubCell"/>
</dbReference>
<evidence type="ECO:0000256" key="3">
    <source>
        <dbReference type="ARBA" id="ARBA00022989"/>
    </source>
</evidence>
<evidence type="ECO:0000256" key="5">
    <source>
        <dbReference type="SAM" id="Phobius"/>
    </source>
</evidence>
<dbReference type="InterPro" id="IPR004695">
    <property type="entry name" value="SLAC1/Mae1/Ssu1/TehA"/>
</dbReference>
<dbReference type="Gene3D" id="1.50.10.150">
    <property type="entry name" value="Voltage-dependent anion channel"/>
    <property type="match status" value="1"/>
</dbReference>
<evidence type="ECO:0000313" key="6">
    <source>
        <dbReference type="EMBL" id="PYI19603.1"/>
    </source>
</evidence>
<reference evidence="6 7" key="1">
    <citation type="submission" date="2018-02" db="EMBL/GenBank/DDBJ databases">
        <title>The genomes of Aspergillus section Nigri reveals drivers in fungal speciation.</title>
        <authorList>
            <consortium name="DOE Joint Genome Institute"/>
            <person name="Vesth T.C."/>
            <person name="Nybo J."/>
            <person name="Theobald S."/>
            <person name="Brandl J."/>
            <person name="Frisvad J.C."/>
            <person name="Nielsen K.F."/>
            <person name="Lyhne E.K."/>
            <person name="Kogle M.E."/>
            <person name="Kuo A."/>
            <person name="Riley R."/>
            <person name="Clum A."/>
            <person name="Nolan M."/>
            <person name="Lipzen A."/>
            <person name="Salamov A."/>
            <person name="Henrissat B."/>
            <person name="Wiebenga A."/>
            <person name="De vries R.P."/>
            <person name="Grigoriev I.V."/>
            <person name="Mortensen U.H."/>
            <person name="Andersen M.R."/>
            <person name="Baker S.E."/>
        </authorList>
    </citation>
    <scope>NUCLEOTIDE SEQUENCE [LARGE SCALE GENOMIC DNA]</scope>
    <source>
        <strain evidence="6 7">CBS 115571</strain>
    </source>
</reference>
<dbReference type="EMBL" id="KZ825133">
    <property type="protein sequence ID" value="PYI19603.1"/>
    <property type="molecule type" value="Genomic_DNA"/>
</dbReference>
<feature type="transmembrane region" description="Helical" evidence="5">
    <location>
        <begin position="311"/>
        <end position="333"/>
    </location>
</feature>
<protein>
    <submittedName>
        <fullName evidence="6">C4-dicarboxylate transporter/malic acid transport protein</fullName>
    </submittedName>
</protein>
<keyword evidence="3 5" id="KW-1133">Transmembrane helix</keyword>
<dbReference type="AlphaFoldDB" id="A0A2V5HE37"/>